<gene>
    <name evidence="5" type="ORF">QPK24_11935</name>
</gene>
<dbReference type="PROSITE" id="PS00041">
    <property type="entry name" value="HTH_ARAC_FAMILY_1"/>
    <property type="match status" value="1"/>
</dbReference>
<reference evidence="5 6" key="1">
    <citation type="submission" date="2023-06" db="EMBL/GenBank/DDBJ databases">
        <title>Paenibacillus polygonum sp. nov., an endophytic bacterium, isolated from Polygonum lapathifolium L. in Nanji Wetland National Nature Reserve, South of Poyang Lake, Jiangxi Province, China.</title>
        <authorList>
            <person name="Yu Z."/>
        </authorList>
    </citation>
    <scope>NUCLEOTIDE SEQUENCE [LARGE SCALE GENOMIC DNA]</scope>
    <source>
        <strain evidence="5 6">C31</strain>
    </source>
</reference>
<protein>
    <submittedName>
        <fullName evidence="5">GyrI-like domain-containing protein</fullName>
    </submittedName>
</protein>
<evidence type="ECO:0000256" key="3">
    <source>
        <dbReference type="ARBA" id="ARBA00023163"/>
    </source>
</evidence>
<keyword evidence="3" id="KW-0804">Transcription</keyword>
<dbReference type="Pfam" id="PF06445">
    <property type="entry name" value="GyrI-like"/>
    <property type="match status" value="1"/>
</dbReference>
<evidence type="ECO:0000256" key="1">
    <source>
        <dbReference type="ARBA" id="ARBA00023015"/>
    </source>
</evidence>
<proteinExistence type="predicted"/>
<dbReference type="SMART" id="SM00342">
    <property type="entry name" value="HTH_ARAC"/>
    <property type="match status" value="1"/>
</dbReference>
<dbReference type="Proteomes" id="UP001236415">
    <property type="component" value="Chromosome"/>
</dbReference>
<dbReference type="Pfam" id="PF12833">
    <property type="entry name" value="HTH_18"/>
    <property type="match status" value="1"/>
</dbReference>
<dbReference type="InterPro" id="IPR009057">
    <property type="entry name" value="Homeodomain-like_sf"/>
</dbReference>
<keyword evidence="6" id="KW-1185">Reference proteome</keyword>
<dbReference type="EMBL" id="CP127162">
    <property type="protein sequence ID" value="WIV21330.1"/>
    <property type="molecule type" value="Genomic_DNA"/>
</dbReference>
<dbReference type="InterPro" id="IPR018060">
    <property type="entry name" value="HTH_AraC"/>
</dbReference>
<dbReference type="InterPro" id="IPR018062">
    <property type="entry name" value="HTH_AraC-typ_CS"/>
</dbReference>
<keyword evidence="1" id="KW-0805">Transcription regulation</keyword>
<dbReference type="InterPro" id="IPR029442">
    <property type="entry name" value="GyrI-like"/>
</dbReference>
<dbReference type="InterPro" id="IPR029441">
    <property type="entry name" value="Cass2"/>
</dbReference>
<dbReference type="InterPro" id="IPR020449">
    <property type="entry name" value="Tscrpt_reg_AraC-type_HTH"/>
</dbReference>
<evidence type="ECO:0000313" key="6">
    <source>
        <dbReference type="Proteomes" id="UP001236415"/>
    </source>
</evidence>
<dbReference type="PANTHER" id="PTHR47504:SF5">
    <property type="entry name" value="RIGHT ORIGIN-BINDING PROTEIN"/>
    <property type="match status" value="1"/>
</dbReference>
<keyword evidence="2" id="KW-0238">DNA-binding</keyword>
<dbReference type="InterPro" id="IPR050959">
    <property type="entry name" value="MarA-like"/>
</dbReference>
<organism evidence="5 6">
    <name type="scientific">Paenibacillus polygoni</name>
    <dbReference type="NCBI Taxonomy" id="3050112"/>
    <lineage>
        <taxon>Bacteria</taxon>
        <taxon>Bacillati</taxon>
        <taxon>Bacillota</taxon>
        <taxon>Bacilli</taxon>
        <taxon>Bacillales</taxon>
        <taxon>Paenibacillaceae</taxon>
        <taxon>Paenibacillus</taxon>
    </lineage>
</organism>
<dbReference type="SUPFAM" id="SSF55136">
    <property type="entry name" value="Probable bacterial effector-binding domain"/>
    <property type="match status" value="1"/>
</dbReference>
<accession>A0ABY8X722</accession>
<dbReference type="InterPro" id="IPR011256">
    <property type="entry name" value="Reg_factor_effector_dom_sf"/>
</dbReference>
<feature type="domain" description="HTH araC/xylS-type" evidence="4">
    <location>
        <begin position="8"/>
        <end position="106"/>
    </location>
</feature>
<dbReference type="InterPro" id="IPR010499">
    <property type="entry name" value="AraC_E-bd"/>
</dbReference>
<evidence type="ECO:0000259" key="4">
    <source>
        <dbReference type="PROSITE" id="PS01124"/>
    </source>
</evidence>
<dbReference type="Gene3D" id="3.20.80.10">
    <property type="entry name" value="Regulatory factor, effector binding domain"/>
    <property type="match status" value="2"/>
</dbReference>
<evidence type="ECO:0000256" key="2">
    <source>
        <dbReference type="ARBA" id="ARBA00023125"/>
    </source>
</evidence>
<dbReference type="Gene3D" id="1.10.10.60">
    <property type="entry name" value="Homeodomain-like"/>
    <property type="match status" value="2"/>
</dbReference>
<sequence>MEKYSTIQTVLEYIEDNVEACLDSDTLAEIGFLSKSHFFKLFTLHTGYTPMNYVLRRKLHNAAKRMITCKEKIVDIAFQFGFESHDVFSRAFKRVYGISPESYRKRGYTLHEMKKVVVHKESERGHEMVDVQIVERPSMCFLGVERQIGHRDGGATIAQVWEQYFQNYQDLFRNITNRVKPEEDAEYALAIFDQDGKLSYFVGFEVENLENVPTGAVGREVPALTYAKATHIGPPAETLGQTLDYVYGEWFANNVYRTAHLRDSPFSVIEYYDKRCSLTVPEMDIYVPIRPPSENRIENVPSFEAMYYRALGNDLVKLKYEAFDVMINWVEKNGFANDSSFKLGVKYGETDDHESFCEIFYKLTEEKAVLINSDKVKLKAYAGGTYAVALGAHHFLEKDWASFVRWLEQHSEYKPDGGCYEEFLIENGKVDFYTNIHFYERVEKR</sequence>
<name>A0ABY8X722_9BACL</name>
<dbReference type="PRINTS" id="PR00032">
    <property type="entry name" value="HTHARAC"/>
</dbReference>
<dbReference type="Pfam" id="PF14526">
    <property type="entry name" value="Cass2"/>
    <property type="match status" value="1"/>
</dbReference>
<dbReference type="SUPFAM" id="SSF46689">
    <property type="entry name" value="Homeodomain-like"/>
    <property type="match status" value="2"/>
</dbReference>
<evidence type="ECO:0000313" key="5">
    <source>
        <dbReference type="EMBL" id="WIV21330.1"/>
    </source>
</evidence>
<dbReference type="RefSeq" id="WP_285748973.1">
    <property type="nucleotide sequence ID" value="NZ_CP127162.1"/>
</dbReference>
<dbReference type="PANTHER" id="PTHR47504">
    <property type="entry name" value="RIGHT ORIGIN-BINDING PROTEIN"/>
    <property type="match status" value="1"/>
</dbReference>
<dbReference type="SMART" id="SM00871">
    <property type="entry name" value="AraC_E_bind"/>
    <property type="match status" value="1"/>
</dbReference>
<dbReference type="PROSITE" id="PS01124">
    <property type="entry name" value="HTH_ARAC_FAMILY_2"/>
    <property type="match status" value="1"/>
</dbReference>